<organism evidence="1">
    <name type="scientific">bioreactor metagenome</name>
    <dbReference type="NCBI Taxonomy" id="1076179"/>
    <lineage>
        <taxon>unclassified sequences</taxon>
        <taxon>metagenomes</taxon>
        <taxon>ecological metagenomes</taxon>
    </lineage>
</organism>
<dbReference type="EMBL" id="VSSQ01080179">
    <property type="protein sequence ID" value="MPN29465.1"/>
    <property type="molecule type" value="Genomic_DNA"/>
</dbReference>
<proteinExistence type="predicted"/>
<dbReference type="AlphaFoldDB" id="A0A645GRU8"/>
<evidence type="ECO:0000313" key="1">
    <source>
        <dbReference type="EMBL" id="MPN29465.1"/>
    </source>
</evidence>
<gene>
    <name evidence="1" type="ORF">SDC9_176918</name>
</gene>
<comment type="caution">
    <text evidence="1">The sequence shown here is derived from an EMBL/GenBank/DDBJ whole genome shotgun (WGS) entry which is preliminary data.</text>
</comment>
<protein>
    <submittedName>
        <fullName evidence="1">Uncharacterized protein</fullName>
    </submittedName>
</protein>
<name>A0A645GRU8_9ZZZZ</name>
<reference evidence="1" key="1">
    <citation type="submission" date="2019-08" db="EMBL/GenBank/DDBJ databases">
        <authorList>
            <person name="Kucharzyk K."/>
            <person name="Murdoch R.W."/>
            <person name="Higgins S."/>
            <person name="Loffler F."/>
        </authorList>
    </citation>
    <scope>NUCLEOTIDE SEQUENCE</scope>
</reference>
<sequence length="153" mass="15818">MPPHQGIPWQCIAAGCPPLPGWSLNRAGLHQLGDADGHGAHRPGRLVGSLGDDHQGVLCSQHGIEQPLAAHRPTISGPVGGAPARSTKQIVAVETGRPRKMRVVEAQNTDHPGLDAGQIVEVGHQQRAVAVVGAATGRVAPRIQPAGDVADIE</sequence>
<accession>A0A645GRU8</accession>